<evidence type="ECO:0000256" key="1">
    <source>
        <dbReference type="SAM" id="MobiDB-lite"/>
    </source>
</evidence>
<dbReference type="AlphaFoldDB" id="A0A6A6AD67"/>
<name>A0A6A6AD67_9PLEO</name>
<protein>
    <submittedName>
        <fullName evidence="2">Uncharacterized protein</fullName>
    </submittedName>
</protein>
<gene>
    <name evidence="2" type="ORF">P153DRAFT_403271</name>
</gene>
<evidence type="ECO:0000313" key="2">
    <source>
        <dbReference type="EMBL" id="KAF2129496.1"/>
    </source>
</evidence>
<organism evidence="2 3">
    <name type="scientific">Dothidotthia symphoricarpi CBS 119687</name>
    <dbReference type="NCBI Taxonomy" id="1392245"/>
    <lineage>
        <taxon>Eukaryota</taxon>
        <taxon>Fungi</taxon>
        <taxon>Dikarya</taxon>
        <taxon>Ascomycota</taxon>
        <taxon>Pezizomycotina</taxon>
        <taxon>Dothideomycetes</taxon>
        <taxon>Pleosporomycetidae</taxon>
        <taxon>Pleosporales</taxon>
        <taxon>Dothidotthiaceae</taxon>
        <taxon>Dothidotthia</taxon>
    </lineage>
</organism>
<feature type="compositionally biased region" description="Acidic residues" evidence="1">
    <location>
        <begin position="42"/>
        <end position="58"/>
    </location>
</feature>
<sequence>MQPRILHTADQHPRNPDFAMAMRLQGESEDPSWSTPASPFDDANEVEDDSEEGEDDDSASSPPRPLRSVASRTPTPLDFTRLLSQPHTASSPRTPSPTPSQHTLTPPCSAGTAALTRAHTHLRSFHVPSRPLSPPRPRVSPKLINAPNISWPQQQRQRLRPIPSFSTTASSPPPTVASGYERNIRQLPSRLSAVTEQSDASFKSVSLGEEREGDVEVSEAVQARMTSWDEVRLFTGPVTRAQRDRERVQRRGRWSGKVFGRLGGCFKGA</sequence>
<proteinExistence type="predicted"/>
<keyword evidence="3" id="KW-1185">Reference proteome</keyword>
<feature type="compositionally biased region" description="Low complexity" evidence="1">
    <location>
        <begin position="86"/>
        <end position="103"/>
    </location>
</feature>
<accession>A0A6A6AD67</accession>
<dbReference type="RefSeq" id="XP_033523885.1">
    <property type="nucleotide sequence ID" value="XM_033671979.1"/>
</dbReference>
<dbReference type="EMBL" id="ML977506">
    <property type="protein sequence ID" value="KAF2129496.1"/>
    <property type="molecule type" value="Genomic_DNA"/>
</dbReference>
<evidence type="ECO:0000313" key="3">
    <source>
        <dbReference type="Proteomes" id="UP000799771"/>
    </source>
</evidence>
<dbReference type="Proteomes" id="UP000799771">
    <property type="component" value="Unassembled WGS sequence"/>
</dbReference>
<dbReference type="GeneID" id="54412411"/>
<feature type="region of interest" description="Disordered" evidence="1">
    <location>
        <begin position="1"/>
        <end position="110"/>
    </location>
</feature>
<reference evidence="2" key="1">
    <citation type="journal article" date="2020" name="Stud. Mycol.">
        <title>101 Dothideomycetes genomes: a test case for predicting lifestyles and emergence of pathogens.</title>
        <authorList>
            <person name="Haridas S."/>
            <person name="Albert R."/>
            <person name="Binder M."/>
            <person name="Bloem J."/>
            <person name="Labutti K."/>
            <person name="Salamov A."/>
            <person name="Andreopoulos B."/>
            <person name="Baker S."/>
            <person name="Barry K."/>
            <person name="Bills G."/>
            <person name="Bluhm B."/>
            <person name="Cannon C."/>
            <person name="Castanera R."/>
            <person name="Culley D."/>
            <person name="Daum C."/>
            <person name="Ezra D."/>
            <person name="Gonzalez J."/>
            <person name="Henrissat B."/>
            <person name="Kuo A."/>
            <person name="Liang C."/>
            <person name="Lipzen A."/>
            <person name="Lutzoni F."/>
            <person name="Magnuson J."/>
            <person name="Mondo S."/>
            <person name="Nolan M."/>
            <person name="Ohm R."/>
            <person name="Pangilinan J."/>
            <person name="Park H.-J."/>
            <person name="Ramirez L."/>
            <person name="Alfaro M."/>
            <person name="Sun H."/>
            <person name="Tritt A."/>
            <person name="Yoshinaga Y."/>
            <person name="Zwiers L.-H."/>
            <person name="Turgeon B."/>
            <person name="Goodwin S."/>
            <person name="Spatafora J."/>
            <person name="Crous P."/>
            <person name="Grigoriev I."/>
        </authorList>
    </citation>
    <scope>NUCLEOTIDE SEQUENCE</scope>
    <source>
        <strain evidence="2">CBS 119687</strain>
    </source>
</reference>